<feature type="domain" description="Disease resistance R13L4/SHOC-2-like LRR" evidence="5">
    <location>
        <begin position="401"/>
        <end position="509"/>
    </location>
</feature>
<evidence type="ECO:0000259" key="5">
    <source>
        <dbReference type="Pfam" id="PF23598"/>
    </source>
</evidence>
<dbReference type="KEGG" id="cmax:111475766"/>
<evidence type="ECO:0000259" key="6">
    <source>
        <dbReference type="Pfam" id="PF25019"/>
    </source>
</evidence>
<dbReference type="InterPro" id="IPR042197">
    <property type="entry name" value="Apaf_helical"/>
</dbReference>
<feature type="non-terminal residue" evidence="8">
    <location>
        <position position="690"/>
    </location>
</feature>
<dbReference type="Gene3D" id="3.40.50.300">
    <property type="entry name" value="P-loop containing nucleotide triphosphate hydrolases"/>
    <property type="match status" value="1"/>
</dbReference>
<dbReference type="InterPro" id="IPR044974">
    <property type="entry name" value="Disease_R_plants"/>
</dbReference>
<dbReference type="FunFam" id="3.40.50.300:FF:001091">
    <property type="entry name" value="Probable disease resistance protein At1g61300"/>
    <property type="match status" value="1"/>
</dbReference>
<sequence>ITSNEAEIDLNQVRETDSFLDEIEVIGRKSEVSNIVDKLLALKNQETLVVLPIVGTGGLGKTTLMKEVFHHDMIRKSFDTFIWVCVSDPFKINKILRAIMGSLSPTFGGSDEREIILRELQNLLSVKKYFLVLDDVWNEEHILWNELRDCLLKINQNVGSAIVVTTRSDKVAEIMETNYRHHLRQLPDDHCWSLFEKCAFGSDLPIIPDIIRGQLVKKFGGIPLVVKVLGGMVKSCKNDDELQLTLENLVRIKLPKEDLILSTIKLSVDRLPTSSLKQCFAYCSNFPPDYCFYKEALVQMWIAQGFIQLPNGSNVTTEDIGVRYFDILLSRSLFQDVVKDKRGKIKYCKMHDLIYEVACAISNDQNLRGDLITDEESQGGEVFSIRQRRRTVYYCENLSFDDNQDMITNFLYLRVLIIHYGFITELPDTIVKLKHLRYLDISKSRIRKLPRSIVLLYHLRTLKLGMDIKLPTKLRKLVNLRHLEFNLFHSHQNKQMPKHLSRMTQLQTLSGFLIGCDDGCKIEELGHLKELKGKFSLLHLEQVKSKEEAMTANLVDKEKISDLYFEWSFERQDSGENDLNVLEGLQPHKSLQALRIHNFAGELLPNGIFVENLVELTLYRCKRCETLPMIGQLPKLEVLEIRELSGVKSIGDEFYGNYRNSRTLFPKLKTFEILHMESLEEWEEVATISS</sequence>
<evidence type="ECO:0000256" key="1">
    <source>
        <dbReference type="ARBA" id="ARBA00022737"/>
    </source>
</evidence>
<dbReference type="Pfam" id="PF23598">
    <property type="entry name" value="LRR_14"/>
    <property type="match status" value="1"/>
</dbReference>
<dbReference type="FunFam" id="1.10.10.10:FF:000322">
    <property type="entry name" value="Probable disease resistance protein At1g63360"/>
    <property type="match status" value="1"/>
</dbReference>
<dbReference type="InterPro" id="IPR058922">
    <property type="entry name" value="WHD_DRP"/>
</dbReference>
<dbReference type="InterPro" id="IPR002182">
    <property type="entry name" value="NB-ARC"/>
</dbReference>
<dbReference type="RefSeq" id="XP_022975711.1">
    <property type="nucleotide sequence ID" value="XM_023119943.1"/>
</dbReference>
<proteinExistence type="predicted"/>
<dbReference type="Gene3D" id="1.10.10.10">
    <property type="entry name" value="Winged helix-like DNA-binding domain superfamily/Winged helix DNA-binding domain"/>
    <property type="match status" value="1"/>
</dbReference>
<keyword evidence="7" id="KW-1185">Reference proteome</keyword>
<dbReference type="PANTHER" id="PTHR23155">
    <property type="entry name" value="DISEASE RESISTANCE PROTEIN RP"/>
    <property type="match status" value="1"/>
</dbReference>
<evidence type="ECO:0000313" key="8">
    <source>
        <dbReference type="RefSeq" id="XP_022975711.1"/>
    </source>
</evidence>
<dbReference type="Gene3D" id="3.80.10.10">
    <property type="entry name" value="Ribonuclease Inhibitor"/>
    <property type="match status" value="1"/>
</dbReference>
<dbReference type="GO" id="GO:0098542">
    <property type="term" value="P:defense response to other organism"/>
    <property type="evidence" value="ECO:0007669"/>
    <property type="project" value="TreeGrafter"/>
</dbReference>
<dbReference type="SUPFAM" id="SSF52058">
    <property type="entry name" value="L domain-like"/>
    <property type="match status" value="1"/>
</dbReference>
<accession>A0A6J1IEY9</accession>
<feature type="domain" description="R13L1/DRL21-like LRR repeat region" evidence="6">
    <location>
        <begin position="522"/>
        <end position="643"/>
    </location>
</feature>
<feature type="domain" description="NB-ARC" evidence="3">
    <location>
        <begin position="29"/>
        <end position="201"/>
    </location>
</feature>
<dbReference type="Pfam" id="PF00931">
    <property type="entry name" value="NB-ARC"/>
    <property type="match status" value="1"/>
</dbReference>
<evidence type="ECO:0000259" key="4">
    <source>
        <dbReference type="Pfam" id="PF23559"/>
    </source>
</evidence>
<dbReference type="InterPro" id="IPR032675">
    <property type="entry name" value="LRR_dom_sf"/>
</dbReference>
<dbReference type="AlphaFoldDB" id="A0A6J1IEY9"/>
<dbReference type="InterPro" id="IPR027417">
    <property type="entry name" value="P-loop_NTPase"/>
</dbReference>
<evidence type="ECO:0000313" key="7">
    <source>
        <dbReference type="Proteomes" id="UP000504608"/>
    </source>
</evidence>
<protein>
    <submittedName>
        <fullName evidence="8">Disease resistance protein RGA3</fullName>
    </submittedName>
</protein>
<keyword evidence="1" id="KW-0677">Repeat</keyword>
<organism evidence="7 8">
    <name type="scientific">Cucurbita maxima</name>
    <name type="common">Pumpkin</name>
    <name type="synonym">Winter squash</name>
    <dbReference type="NCBI Taxonomy" id="3661"/>
    <lineage>
        <taxon>Eukaryota</taxon>
        <taxon>Viridiplantae</taxon>
        <taxon>Streptophyta</taxon>
        <taxon>Embryophyta</taxon>
        <taxon>Tracheophyta</taxon>
        <taxon>Spermatophyta</taxon>
        <taxon>Magnoliopsida</taxon>
        <taxon>eudicotyledons</taxon>
        <taxon>Gunneridae</taxon>
        <taxon>Pentapetalae</taxon>
        <taxon>rosids</taxon>
        <taxon>fabids</taxon>
        <taxon>Cucurbitales</taxon>
        <taxon>Cucurbitaceae</taxon>
        <taxon>Cucurbiteae</taxon>
        <taxon>Cucurbita</taxon>
    </lineage>
</organism>
<dbReference type="Gene3D" id="1.10.8.430">
    <property type="entry name" value="Helical domain of apoptotic protease-activating factors"/>
    <property type="match status" value="1"/>
</dbReference>
<dbReference type="SUPFAM" id="SSF52540">
    <property type="entry name" value="P-loop containing nucleoside triphosphate hydrolases"/>
    <property type="match status" value="1"/>
</dbReference>
<dbReference type="GO" id="GO:0043531">
    <property type="term" value="F:ADP binding"/>
    <property type="evidence" value="ECO:0007669"/>
    <property type="project" value="InterPro"/>
</dbReference>
<gene>
    <name evidence="8" type="primary">LOC111475766</name>
</gene>
<dbReference type="PANTHER" id="PTHR23155:SF1139">
    <property type="entry name" value="CC-NBS-LRR RESISTANCE PROTEIN"/>
    <property type="match status" value="1"/>
</dbReference>
<keyword evidence="2" id="KW-0611">Plant defense</keyword>
<name>A0A6J1IEY9_CUCMA</name>
<feature type="domain" description="Disease resistance protein winged helix" evidence="4">
    <location>
        <begin position="286"/>
        <end position="358"/>
    </location>
</feature>
<dbReference type="InterPro" id="IPR055414">
    <property type="entry name" value="LRR_R13L4/SHOC2-like"/>
</dbReference>
<reference evidence="8" key="1">
    <citation type="submission" date="2025-08" db="UniProtKB">
        <authorList>
            <consortium name="RefSeq"/>
        </authorList>
    </citation>
    <scope>IDENTIFICATION</scope>
    <source>
        <tissue evidence="8">Young leaves</tissue>
    </source>
</reference>
<dbReference type="Proteomes" id="UP000504608">
    <property type="component" value="Unplaced"/>
</dbReference>
<dbReference type="InterPro" id="IPR056789">
    <property type="entry name" value="LRR_R13L1-DRL21"/>
</dbReference>
<dbReference type="OrthoDB" id="1896560at2759"/>
<evidence type="ECO:0000259" key="3">
    <source>
        <dbReference type="Pfam" id="PF00931"/>
    </source>
</evidence>
<evidence type="ECO:0000256" key="2">
    <source>
        <dbReference type="ARBA" id="ARBA00022821"/>
    </source>
</evidence>
<dbReference type="GeneID" id="111475766"/>
<dbReference type="Pfam" id="PF23559">
    <property type="entry name" value="WHD_DRP"/>
    <property type="match status" value="1"/>
</dbReference>
<dbReference type="Pfam" id="PF25019">
    <property type="entry name" value="LRR_R13L1-DRL21"/>
    <property type="match status" value="1"/>
</dbReference>
<feature type="non-terminal residue" evidence="8">
    <location>
        <position position="1"/>
    </location>
</feature>
<dbReference type="PRINTS" id="PR00364">
    <property type="entry name" value="DISEASERSIST"/>
</dbReference>
<dbReference type="InterPro" id="IPR036388">
    <property type="entry name" value="WH-like_DNA-bd_sf"/>
</dbReference>